<evidence type="ECO:0000256" key="8">
    <source>
        <dbReference type="ARBA" id="ARBA00023224"/>
    </source>
</evidence>
<keyword evidence="6 9" id="KW-0472">Membrane</keyword>
<dbReference type="GO" id="GO:0005886">
    <property type="term" value="C:plasma membrane"/>
    <property type="evidence" value="ECO:0007669"/>
    <property type="project" value="UniProtKB-SubCell"/>
</dbReference>
<dbReference type="PANTHER" id="PTHR24228">
    <property type="entry name" value="B2 BRADYKININ RECEPTOR/ANGIOTENSIN II RECEPTOR"/>
    <property type="match status" value="1"/>
</dbReference>
<protein>
    <recommendedName>
        <fullName evidence="10">G-protein coupled receptors family 1 profile domain-containing protein</fullName>
    </recommendedName>
</protein>
<feature type="transmembrane region" description="Helical" evidence="9">
    <location>
        <begin position="336"/>
        <end position="356"/>
    </location>
</feature>
<feature type="domain" description="G-protein coupled receptors family 1 profile" evidence="10">
    <location>
        <begin position="35"/>
        <end position="353"/>
    </location>
</feature>
<feature type="transmembrane region" description="Helical" evidence="9">
    <location>
        <begin position="20"/>
        <end position="43"/>
    </location>
</feature>
<evidence type="ECO:0000256" key="5">
    <source>
        <dbReference type="ARBA" id="ARBA00023040"/>
    </source>
</evidence>
<name>A0AAN8Q1D9_PATCE</name>
<evidence type="ECO:0000256" key="2">
    <source>
        <dbReference type="ARBA" id="ARBA00022475"/>
    </source>
</evidence>
<evidence type="ECO:0000256" key="7">
    <source>
        <dbReference type="ARBA" id="ARBA00023170"/>
    </source>
</evidence>
<gene>
    <name evidence="11" type="ORF">SNE40_004812</name>
</gene>
<evidence type="ECO:0000256" key="1">
    <source>
        <dbReference type="ARBA" id="ARBA00004651"/>
    </source>
</evidence>
<keyword evidence="4 9" id="KW-1133">Transmembrane helix</keyword>
<sequence>MSTNKWNNSTVEADPVIRGVYILLLSGISLSGIFLNIILLVIIRQSELKIRRRSVLITNTTIADLIIVLTFPVDIWYSFEIGNRGYLCIIFQYIKLVPIFVALTSLTLLSVERLYILSKLLTPTPATTYFYQTTGAVVSWIVCTLLLVINGLLAQELCKFNQVVAYVLIVLFVVEFLLILVAYITSVVIMNGLNTKQRNSEVPFKARNKIAPCNASQSVKPITNTGSMIGGHRSVDGNTSIDSITMTRATNLNPVAAEPSSIDPVSDNSQGPSSISQTFWQSGLINRKFDAVTQNIIRRTGLFVVAFFACYGPTFVLAGVVVQIKMPYPTLNYSFWFVPLILYVHVTIYPFIALYVDEYWRRRVTAKINKWCCKIFTT</sequence>
<evidence type="ECO:0000256" key="4">
    <source>
        <dbReference type="ARBA" id="ARBA00022989"/>
    </source>
</evidence>
<reference evidence="11 12" key="1">
    <citation type="submission" date="2024-01" db="EMBL/GenBank/DDBJ databases">
        <title>The genome of the rayed Mediterranean limpet Patella caerulea (Linnaeus, 1758).</title>
        <authorList>
            <person name="Anh-Thu Weber A."/>
            <person name="Halstead-Nussloch G."/>
        </authorList>
    </citation>
    <scope>NUCLEOTIDE SEQUENCE [LARGE SCALE GENOMIC DNA]</scope>
    <source>
        <strain evidence="11">AATW-2023a</strain>
        <tissue evidence="11">Whole specimen</tissue>
    </source>
</reference>
<dbReference type="SUPFAM" id="SSF81321">
    <property type="entry name" value="Family A G protein-coupled receptor-like"/>
    <property type="match status" value="1"/>
</dbReference>
<comment type="subcellular location">
    <subcellularLocation>
        <location evidence="1">Cell membrane</location>
        <topology evidence="1">Multi-pass membrane protein</topology>
    </subcellularLocation>
</comment>
<proteinExistence type="predicted"/>
<keyword evidence="2" id="KW-1003">Cell membrane</keyword>
<dbReference type="PRINTS" id="PR00237">
    <property type="entry name" value="GPCRRHODOPSN"/>
</dbReference>
<organism evidence="11 12">
    <name type="scientific">Patella caerulea</name>
    <name type="common">Rayed Mediterranean limpet</name>
    <dbReference type="NCBI Taxonomy" id="87958"/>
    <lineage>
        <taxon>Eukaryota</taxon>
        <taxon>Metazoa</taxon>
        <taxon>Spiralia</taxon>
        <taxon>Lophotrochozoa</taxon>
        <taxon>Mollusca</taxon>
        <taxon>Gastropoda</taxon>
        <taxon>Patellogastropoda</taxon>
        <taxon>Patelloidea</taxon>
        <taxon>Patellidae</taxon>
        <taxon>Patella</taxon>
    </lineage>
</organism>
<keyword evidence="5" id="KW-0297">G-protein coupled receptor</keyword>
<accession>A0AAN8Q1D9</accession>
<evidence type="ECO:0000256" key="3">
    <source>
        <dbReference type="ARBA" id="ARBA00022692"/>
    </source>
</evidence>
<feature type="transmembrane region" description="Helical" evidence="9">
    <location>
        <begin position="55"/>
        <end position="77"/>
    </location>
</feature>
<dbReference type="InterPro" id="IPR000276">
    <property type="entry name" value="GPCR_Rhodpsn"/>
</dbReference>
<dbReference type="Gene3D" id="1.20.1070.10">
    <property type="entry name" value="Rhodopsin 7-helix transmembrane proteins"/>
    <property type="match status" value="1"/>
</dbReference>
<evidence type="ECO:0000256" key="6">
    <source>
        <dbReference type="ARBA" id="ARBA00023136"/>
    </source>
</evidence>
<keyword evidence="3 9" id="KW-0812">Transmembrane</keyword>
<evidence type="ECO:0000256" key="9">
    <source>
        <dbReference type="SAM" id="Phobius"/>
    </source>
</evidence>
<keyword evidence="8" id="KW-0807">Transducer</keyword>
<keyword evidence="12" id="KW-1185">Reference proteome</keyword>
<keyword evidence="7" id="KW-0675">Receptor</keyword>
<evidence type="ECO:0000313" key="12">
    <source>
        <dbReference type="Proteomes" id="UP001347796"/>
    </source>
</evidence>
<dbReference type="InterPro" id="IPR017452">
    <property type="entry name" value="GPCR_Rhodpsn_7TM"/>
</dbReference>
<dbReference type="PANTHER" id="PTHR24228:SF59">
    <property type="entry name" value="NEUROPEPTIDE RECEPTOR 15"/>
    <property type="match status" value="1"/>
</dbReference>
<feature type="transmembrane region" description="Helical" evidence="9">
    <location>
        <begin position="302"/>
        <end position="324"/>
    </location>
</feature>
<dbReference type="AlphaFoldDB" id="A0AAN8Q1D9"/>
<dbReference type="Proteomes" id="UP001347796">
    <property type="component" value="Unassembled WGS sequence"/>
</dbReference>
<evidence type="ECO:0000259" key="10">
    <source>
        <dbReference type="PROSITE" id="PS50262"/>
    </source>
</evidence>
<feature type="transmembrane region" description="Helical" evidence="9">
    <location>
        <begin position="129"/>
        <end position="153"/>
    </location>
</feature>
<evidence type="ECO:0000313" key="11">
    <source>
        <dbReference type="EMBL" id="KAK6188681.1"/>
    </source>
</evidence>
<feature type="transmembrane region" description="Helical" evidence="9">
    <location>
        <begin position="89"/>
        <end position="109"/>
    </location>
</feature>
<dbReference type="EMBL" id="JAZGQO010000003">
    <property type="protein sequence ID" value="KAK6188681.1"/>
    <property type="molecule type" value="Genomic_DNA"/>
</dbReference>
<dbReference type="PROSITE" id="PS50262">
    <property type="entry name" value="G_PROTEIN_RECEP_F1_2"/>
    <property type="match status" value="1"/>
</dbReference>
<comment type="caution">
    <text evidence="11">The sequence shown here is derived from an EMBL/GenBank/DDBJ whole genome shotgun (WGS) entry which is preliminary data.</text>
</comment>
<feature type="transmembrane region" description="Helical" evidence="9">
    <location>
        <begin position="165"/>
        <end position="190"/>
    </location>
</feature>
<dbReference type="GO" id="GO:0004930">
    <property type="term" value="F:G protein-coupled receptor activity"/>
    <property type="evidence" value="ECO:0007669"/>
    <property type="project" value="UniProtKB-KW"/>
</dbReference>